<keyword evidence="7 13" id="KW-0808">Transferase</keyword>
<evidence type="ECO:0000256" key="6">
    <source>
        <dbReference type="ARBA" id="ARBA00022556"/>
    </source>
</evidence>
<keyword evidence="15" id="KW-1185">Reference proteome</keyword>
<evidence type="ECO:0000256" key="13">
    <source>
        <dbReference type="HAMAP-Rule" id="MF_00409"/>
    </source>
</evidence>
<dbReference type="GO" id="GO:0009244">
    <property type="term" value="P:lipopolysaccharide core region biosynthetic process"/>
    <property type="evidence" value="ECO:0007669"/>
    <property type="project" value="TreeGrafter"/>
</dbReference>
<dbReference type="EC" id="2.7.1.130" evidence="3 13"/>
<dbReference type="EMBL" id="FTMD01000003">
    <property type="protein sequence ID" value="SIQ29549.1"/>
    <property type="molecule type" value="Genomic_DNA"/>
</dbReference>
<dbReference type="GO" id="GO:0005886">
    <property type="term" value="C:plasma membrane"/>
    <property type="evidence" value="ECO:0007669"/>
    <property type="project" value="TreeGrafter"/>
</dbReference>
<evidence type="ECO:0000256" key="10">
    <source>
        <dbReference type="ARBA" id="ARBA00022840"/>
    </source>
</evidence>
<dbReference type="NCBIfam" id="TIGR00682">
    <property type="entry name" value="lpxK"/>
    <property type="match status" value="1"/>
</dbReference>
<keyword evidence="8 13" id="KW-0547">Nucleotide-binding</keyword>
<protein>
    <recommendedName>
        <fullName evidence="4 13">Tetraacyldisaccharide 4'-kinase</fullName>
        <ecNumber evidence="3 13">2.7.1.130</ecNumber>
    </recommendedName>
    <alternativeName>
        <fullName evidence="12 13">Lipid A 4'-kinase</fullName>
    </alternativeName>
</protein>
<comment type="catalytic activity">
    <reaction evidence="13">
        <text>a lipid A disaccharide + ATP = a lipid IVA + ADP + H(+)</text>
        <dbReference type="Rhea" id="RHEA:67840"/>
        <dbReference type="ChEBI" id="CHEBI:15378"/>
        <dbReference type="ChEBI" id="CHEBI:30616"/>
        <dbReference type="ChEBI" id="CHEBI:176343"/>
        <dbReference type="ChEBI" id="CHEBI:176425"/>
        <dbReference type="ChEBI" id="CHEBI:456216"/>
        <dbReference type="EC" id="2.7.1.130"/>
    </reaction>
</comment>
<dbReference type="Proteomes" id="UP000186819">
    <property type="component" value="Unassembled WGS sequence"/>
</dbReference>
<comment type="similarity">
    <text evidence="13">Belongs to the LpxK family.</text>
</comment>
<evidence type="ECO:0000256" key="2">
    <source>
        <dbReference type="ARBA" id="ARBA00004870"/>
    </source>
</evidence>
<keyword evidence="5 13" id="KW-0444">Lipid biosynthesis</keyword>
<dbReference type="InterPro" id="IPR027417">
    <property type="entry name" value="P-loop_NTPase"/>
</dbReference>
<evidence type="ECO:0000256" key="7">
    <source>
        <dbReference type="ARBA" id="ARBA00022679"/>
    </source>
</evidence>
<dbReference type="SUPFAM" id="SSF52540">
    <property type="entry name" value="P-loop containing nucleoside triphosphate hydrolases"/>
    <property type="match status" value="1"/>
</dbReference>
<comment type="function">
    <text evidence="1 13">Transfers the gamma-phosphate of ATP to the 4'-position of a tetraacyldisaccharide 1-phosphate intermediate (termed DS-1-P) to form tetraacyldisaccharide 1,4'-bis-phosphate (lipid IVA).</text>
</comment>
<keyword evidence="9 13" id="KW-0418">Kinase</keyword>
<evidence type="ECO:0000256" key="9">
    <source>
        <dbReference type="ARBA" id="ARBA00022777"/>
    </source>
</evidence>
<dbReference type="UniPathway" id="UPA00359">
    <property type="reaction ID" value="UER00482"/>
</dbReference>
<reference evidence="15" key="1">
    <citation type="submission" date="2017-01" db="EMBL/GenBank/DDBJ databases">
        <authorList>
            <person name="Varghese N."/>
            <person name="Submissions S."/>
        </authorList>
    </citation>
    <scope>NUCLEOTIDE SEQUENCE [LARGE SCALE GENOMIC DNA]</scope>
    <source>
        <strain evidence="15">ATCC 51758</strain>
    </source>
</reference>
<evidence type="ECO:0000256" key="12">
    <source>
        <dbReference type="ARBA" id="ARBA00029757"/>
    </source>
</evidence>
<evidence type="ECO:0000313" key="14">
    <source>
        <dbReference type="EMBL" id="SIQ29549.1"/>
    </source>
</evidence>
<feature type="binding site" evidence="13">
    <location>
        <begin position="58"/>
        <end position="65"/>
    </location>
    <ligand>
        <name>ATP</name>
        <dbReference type="ChEBI" id="CHEBI:30616"/>
    </ligand>
</feature>
<dbReference type="GO" id="GO:0009245">
    <property type="term" value="P:lipid A biosynthetic process"/>
    <property type="evidence" value="ECO:0007669"/>
    <property type="project" value="UniProtKB-UniRule"/>
</dbReference>
<evidence type="ECO:0000256" key="4">
    <source>
        <dbReference type="ARBA" id="ARBA00016436"/>
    </source>
</evidence>
<dbReference type="PANTHER" id="PTHR42724:SF1">
    <property type="entry name" value="TETRAACYLDISACCHARIDE 4'-KINASE, MITOCHONDRIAL-RELATED"/>
    <property type="match status" value="1"/>
</dbReference>
<dbReference type="STRING" id="34027.SAMN05421829_103284"/>
<dbReference type="GO" id="GO:0005524">
    <property type="term" value="F:ATP binding"/>
    <property type="evidence" value="ECO:0007669"/>
    <property type="project" value="UniProtKB-UniRule"/>
</dbReference>
<proteinExistence type="inferred from homology"/>
<organism evidence="14 15">
    <name type="scientific">Aromatoleum tolulyticum</name>
    <dbReference type="NCBI Taxonomy" id="34027"/>
    <lineage>
        <taxon>Bacteria</taxon>
        <taxon>Pseudomonadati</taxon>
        <taxon>Pseudomonadota</taxon>
        <taxon>Betaproteobacteria</taxon>
        <taxon>Rhodocyclales</taxon>
        <taxon>Rhodocyclaceae</taxon>
        <taxon>Aromatoleum</taxon>
    </lineage>
</organism>
<evidence type="ECO:0000256" key="11">
    <source>
        <dbReference type="ARBA" id="ARBA00023098"/>
    </source>
</evidence>
<keyword evidence="10 13" id="KW-0067">ATP-binding</keyword>
<keyword evidence="11 13" id="KW-0443">Lipid metabolism</keyword>
<dbReference type="GO" id="GO:0009029">
    <property type="term" value="F:lipid-A 4'-kinase activity"/>
    <property type="evidence" value="ECO:0007669"/>
    <property type="project" value="UniProtKB-UniRule"/>
</dbReference>
<dbReference type="HAMAP" id="MF_00409">
    <property type="entry name" value="LpxK"/>
    <property type="match status" value="1"/>
</dbReference>
<evidence type="ECO:0000256" key="8">
    <source>
        <dbReference type="ARBA" id="ARBA00022741"/>
    </source>
</evidence>
<name>A0A1N6RL84_9RHOO</name>
<accession>A0A1N6RL84</accession>
<keyword evidence="6 13" id="KW-0441">Lipid A biosynthesis</keyword>
<evidence type="ECO:0000313" key="15">
    <source>
        <dbReference type="Proteomes" id="UP000186819"/>
    </source>
</evidence>
<evidence type="ECO:0000256" key="3">
    <source>
        <dbReference type="ARBA" id="ARBA00012071"/>
    </source>
</evidence>
<gene>
    <name evidence="13" type="primary">lpxK</name>
    <name evidence="14" type="ORF">SAMN05421829_103284</name>
</gene>
<dbReference type="RefSeq" id="WP_076601263.1">
    <property type="nucleotide sequence ID" value="NZ_FTMD01000003.1"/>
</dbReference>
<sequence length="337" mass="35997">MARSSPGWWQRRSPVAFLLGPLSALFGALAAARRSRYRSDPRRVERLPVPVIVVGNIAVGGSGKTPVVDWLVRELRAAGWVPGVVSRGYGGHVDGVAVVPAGGDPSLYGDEPVLLARLTGCPVAVGADRPAAARALLAEHPTCNVIVSDDGLQHYRLARDIELVVVDERTLGNGWLLPAGPLREPLSRLREVDLVIAHGPFSAGLKQALGDTPVFPMRLEGDTFIALHDGAKQCRSAAFQGRRVHAVAGIGRPERFFDQLRAMGLDVVPHPFPDHHPFTAADLAFAPGEAKVLTSKDAVKCSAFAPADTWEFPVRAQIPAGAAEHILEKLSHGRQTA</sequence>
<dbReference type="PANTHER" id="PTHR42724">
    <property type="entry name" value="TETRAACYLDISACCHARIDE 4'-KINASE"/>
    <property type="match status" value="1"/>
</dbReference>
<evidence type="ECO:0000256" key="1">
    <source>
        <dbReference type="ARBA" id="ARBA00002274"/>
    </source>
</evidence>
<dbReference type="Pfam" id="PF02606">
    <property type="entry name" value="LpxK"/>
    <property type="match status" value="1"/>
</dbReference>
<evidence type="ECO:0000256" key="5">
    <source>
        <dbReference type="ARBA" id="ARBA00022516"/>
    </source>
</evidence>
<comment type="pathway">
    <text evidence="2 13">Glycolipid biosynthesis; lipid IV(A) biosynthesis; lipid IV(A) from (3R)-3-hydroxytetradecanoyl-[acyl-carrier-protein] and UDP-N-acetyl-alpha-D-glucosamine: step 6/6.</text>
</comment>
<dbReference type="AlphaFoldDB" id="A0A1N6RL84"/>
<dbReference type="InterPro" id="IPR003758">
    <property type="entry name" value="LpxK"/>
</dbReference>
<dbReference type="OrthoDB" id="9766423at2"/>